<keyword evidence="6" id="KW-1185">Reference proteome</keyword>
<feature type="compositionally biased region" description="Basic and acidic residues" evidence="4">
    <location>
        <begin position="793"/>
        <end position="804"/>
    </location>
</feature>
<feature type="compositionally biased region" description="Basic residues" evidence="4">
    <location>
        <begin position="280"/>
        <end position="290"/>
    </location>
</feature>
<dbReference type="PANTHER" id="PTHR13213:SF2">
    <property type="entry name" value="MYB-BINDING PROTEIN 1A"/>
    <property type="match status" value="1"/>
</dbReference>
<evidence type="ECO:0000256" key="4">
    <source>
        <dbReference type="SAM" id="MobiDB-lite"/>
    </source>
</evidence>
<evidence type="ECO:0000256" key="2">
    <source>
        <dbReference type="ARBA" id="ARBA00006809"/>
    </source>
</evidence>
<feature type="region of interest" description="Disordered" evidence="4">
    <location>
        <begin position="706"/>
        <end position="815"/>
    </location>
</feature>
<dbReference type="Pfam" id="PF04931">
    <property type="entry name" value="DNA_pol_phi"/>
    <property type="match status" value="1"/>
</dbReference>
<comment type="similarity">
    <text evidence="2">Belongs to the MYBBP1A family.</text>
</comment>
<dbReference type="OrthoDB" id="342531at2759"/>
<protein>
    <recommendedName>
        <fullName evidence="7">DNA polymerase V</fullName>
    </recommendedName>
</protein>
<evidence type="ECO:0000256" key="1">
    <source>
        <dbReference type="ARBA" id="ARBA00004123"/>
    </source>
</evidence>
<name>A0A642UDD5_9ASCO</name>
<dbReference type="GO" id="GO:0005730">
    <property type="term" value="C:nucleolus"/>
    <property type="evidence" value="ECO:0007669"/>
    <property type="project" value="InterPro"/>
</dbReference>
<comment type="subcellular location">
    <subcellularLocation>
        <location evidence="1">Nucleus</location>
    </subcellularLocation>
</comment>
<organism evidence="5 6">
    <name type="scientific">Trichomonascus ciferrii</name>
    <dbReference type="NCBI Taxonomy" id="44093"/>
    <lineage>
        <taxon>Eukaryota</taxon>
        <taxon>Fungi</taxon>
        <taxon>Dikarya</taxon>
        <taxon>Ascomycota</taxon>
        <taxon>Saccharomycotina</taxon>
        <taxon>Dipodascomycetes</taxon>
        <taxon>Dipodascales</taxon>
        <taxon>Trichomonascaceae</taxon>
        <taxon>Trichomonascus</taxon>
        <taxon>Trichomonascus ciferrii complex</taxon>
    </lineage>
</organism>
<keyword evidence="3" id="KW-0539">Nucleus</keyword>
<evidence type="ECO:0008006" key="7">
    <source>
        <dbReference type="Google" id="ProtNLM"/>
    </source>
</evidence>
<sequence>MVLEYYNHLRSEDPEERSQAAVGLIKDLMNRDSEEDWDYAFNRLLKGLASSNKASRLGFGMTLSELLRIRHENIELSKYLNLCDEYFKVGKGANGHEERGCWFGRLFAMQNLLNAPSILVERSGLDDFNRFLDMDVMLASQKPWLRKGSVAILCQLFSSDSRNSILKGVSFDLDAAIQHLLEKLNEAKLTFTSDGAALYLCLGRERCREFFEKTNKGWKDGDPLSRKNSQSLIKVLKEVPVDEEHKTQREALWTPHYVWNYILEELLASPQENEEDDPGKKHKNKKRKKNKDSDKTSSSQDSSRCTLSEFWKVVVDEGMFSQSASSESKFSGFGILKVFLENLNKRQHVEVLFSPNLLRCLINQLSGEDRHLNKAAKRIVNIVKQTSEDKPFVTVPVIKAFLTGKNGSPNFDKLTNTKTVEEMVALVPKAQLKELVDMFCGIFVTPGVDKNEKPKAIDGRRQWALDYLLKIMRSRTKEKKDVNGKSTWAWIDTVDWIEEPIDLLIKCGYFKNAQKCDPELSERGIETCRDRLDSIMKAIVGMTRPNNGGSWAYYVIDRITTLEEKEELINPFEGELRTARDKALKTVKKIHKKRKSPHIDGSELKAFELLFSLVLLRVYSSDADAASVLDEIQMCYNNIIGQRNIEENDVDEEIDTSQVLTEILLTFLSKKSALLRKLSETVWETFSSEVSAESLGLLYDVLQTKESKEGQDEMFEGEEDEQGEEDEDEDDEEKEGSDNEENDDSEAEEEDDGDDEDDENDESENDSDSSEDMDEEMEEADREYNKQLAEALRVTDEAEKEKSSGSESDDDESMDDEQMMALDGHLVNVLRQRQAFLDEHKKKKKTEERDAKQNVIEMKSRVLDLVDLYVKTQSSNLNILTAIVPLLSLIRTTKERQLGQKAHKILKTNLCKVREPPVLQDDAEYTEVLAILDQIHQQARKSTNNAHSLASNQCSIFVSKIILKYAPSKSSEVVSIYADSLTDWVQRKQSKINPGMFNDFVNWVMSTKKK</sequence>
<dbReference type="Proteomes" id="UP000761534">
    <property type="component" value="Unassembled WGS sequence"/>
</dbReference>
<dbReference type="GO" id="GO:0006355">
    <property type="term" value="P:regulation of DNA-templated transcription"/>
    <property type="evidence" value="ECO:0007669"/>
    <property type="project" value="InterPro"/>
</dbReference>
<proteinExistence type="inferred from homology"/>
<gene>
    <name evidence="5" type="ORF">TRICI_006784</name>
</gene>
<evidence type="ECO:0000256" key="3">
    <source>
        <dbReference type="ARBA" id="ARBA00023242"/>
    </source>
</evidence>
<dbReference type="AlphaFoldDB" id="A0A642UDD5"/>
<dbReference type="PANTHER" id="PTHR13213">
    <property type="entry name" value="MYB-BINDING PROTEIN 1A FAMILY MEMBER"/>
    <property type="match status" value="1"/>
</dbReference>
<evidence type="ECO:0000313" key="5">
    <source>
        <dbReference type="EMBL" id="KAA8897108.1"/>
    </source>
</evidence>
<feature type="region of interest" description="Disordered" evidence="4">
    <location>
        <begin position="270"/>
        <end position="302"/>
    </location>
</feature>
<dbReference type="VEuPathDB" id="FungiDB:TRICI_006784"/>
<evidence type="ECO:0000313" key="6">
    <source>
        <dbReference type="Proteomes" id="UP000761534"/>
    </source>
</evidence>
<dbReference type="InterPro" id="IPR016024">
    <property type="entry name" value="ARM-type_fold"/>
</dbReference>
<feature type="compositionally biased region" description="Acidic residues" evidence="4">
    <location>
        <begin position="712"/>
        <end position="781"/>
    </location>
</feature>
<dbReference type="EMBL" id="SWFS01000569">
    <property type="protein sequence ID" value="KAA8897108.1"/>
    <property type="molecule type" value="Genomic_DNA"/>
</dbReference>
<dbReference type="InterPro" id="IPR007015">
    <property type="entry name" value="DNA_pol_V/MYBBP1A"/>
</dbReference>
<accession>A0A642UDD5</accession>
<reference evidence="5" key="1">
    <citation type="journal article" date="2019" name="G3 (Bethesda)">
        <title>Genome Assemblies of Two Rare Opportunistic Yeast Pathogens: Diutina rugosa (syn. Candida rugosa) and Trichomonascus ciferrii (syn. Candida ciferrii).</title>
        <authorList>
            <person name="Mixao V."/>
            <person name="Saus E."/>
            <person name="Hansen A.P."/>
            <person name="Lass-Florl C."/>
            <person name="Gabaldon T."/>
        </authorList>
    </citation>
    <scope>NUCLEOTIDE SEQUENCE</scope>
    <source>
        <strain evidence="5">CBS 4856</strain>
    </source>
</reference>
<dbReference type="GO" id="GO:0000182">
    <property type="term" value="F:rDNA binding"/>
    <property type="evidence" value="ECO:0007669"/>
    <property type="project" value="TreeGrafter"/>
</dbReference>
<dbReference type="SUPFAM" id="SSF48371">
    <property type="entry name" value="ARM repeat"/>
    <property type="match status" value="1"/>
</dbReference>
<comment type="caution">
    <text evidence="5">The sequence shown here is derived from an EMBL/GenBank/DDBJ whole genome shotgun (WGS) entry which is preliminary data.</text>
</comment>